<dbReference type="EMBL" id="JAPCWZ010000007">
    <property type="protein sequence ID" value="KAK8855141.1"/>
    <property type="molecule type" value="Genomic_DNA"/>
</dbReference>
<dbReference type="Proteomes" id="UP001390339">
    <property type="component" value="Unassembled WGS sequence"/>
</dbReference>
<dbReference type="Gene3D" id="3.10.490.10">
    <property type="entry name" value="Gamma-glutamyl cyclotransferase-like"/>
    <property type="match status" value="1"/>
</dbReference>
<evidence type="ECO:0000259" key="5">
    <source>
        <dbReference type="Pfam" id="PF06094"/>
    </source>
</evidence>
<reference evidence="6 7" key="1">
    <citation type="journal article" date="2024" name="IMA Fungus">
        <title>Apiospora arundinis, a panoply of carbohydrate-active enzymes and secondary metabolites.</title>
        <authorList>
            <person name="Sorensen T."/>
            <person name="Petersen C."/>
            <person name="Muurmann A.T."/>
            <person name="Christiansen J.V."/>
            <person name="Brundto M.L."/>
            <person name="Overgaard C.K."/>
            <person name="Boysen A.T."/>
            <person name="Wollenberg R.D."/>
            <person name="Larsen T.O."/>
            <person name="Sorensen J.L."/>
            <person name="Nielsen K.L."/>
            <person name="Sondergaard T.E."/>
        </authorList>
    </citation>
    <scope>NUCLEOTIDE SEQUENCE [LARGE SCALE GENOMIC DNA]</scope>
    <source>
        <strain evidence="6 7">AAU 773</strain>
    </source>
</reference>
<evidence type="ECO:0000256" key="3">
    <source>
        <dbReference type="ARBA" id="ARBA00030602"/>
    </source>
</evidence>
<keyword evidence="7" id="KW-1185">Reference proteome</keyword>
<organism evidence="6 7">
    <name type="scientific">Apiospora arundinis</name>
    <dbReference type="NCBI Taxonomy" id="335852"/>
    <lineage>
        <taxon>Eukaryota</taxon>
        <taxon>Fungi</taxon>
        <taxon>Dikarya</taxon>
        <taxon>Ascomycota</taxon>
        <taxon>Pezizomycotina</taxon>
        <taxon>Sordariomycetes</taxon>
        <taxon>Xylariomycetidae</taxon>
        <taxon>Amphisphaeriales</taxon>
        <taxon>Apiosporaceae</taxon>
        <taxon>Apiospora</taxon>
    </lineage>
</organism>
<evidence type="ECO:0000256" key="2">
    <source>
        <dbReference type="ARBA" id="ARBA00022679"/>
    </source>
</evidence>
<comment type="caution">
    <text evidence="6">The sequence shown here is derived from an EMBL/GenBank/DDBJ whole genome shotgun (WGS) entry which is preliminary data.</text>
</comment>
<keyword evidence="2" id="KW-0808">Transferase</keyword>
<dbReference type="SUPFAM" id="SSF110857">
    <property type="entry name" value="Gamma-glutamyl cyclotransferase-like"/>
    <property type="match status" value="1"/>
</dbReference>
<protein>
    <recommendedName>
        <fullName evidence="3">Putative gamma-glutamylcyclotransferase</fullName>
    </recommendedName>
</protein>
<dbReference type="PANTHER" id="PTHR31544">
    <property type="entry name" value="AIG2-LIKE PROTEIN D"/>
    <property type="match status" value="1"/>
</dbReference>
<sequence>MPGVVDSDSPPAQPPTPPPLPPAPRRRHLDERPSQYMANLEAAGPEAIQELLRVPHTPPPPPEYEPIHYFFYGTLKDPTMLASVLGVDEAPTLRPAKIIGYRLTNWGDYKALIDGKAGEEVLGMACEIATAEDEQKLAYYETNAYRLAPCLVDFTDGQEPVQVSANTFKYAGDEAALQAGRFDRKLWELQMGTRLPANWHESKKSWGEQLDM</sequence>
<dbReference type="Pfam" id="PF06094">
    <property type="entry name" value="GGACT"/>
    <property type="match status" value="1"/>
</dbReference>
<feature type="domain" description="Gamma-glutamylcyclotransferase AIG2-like" evidence="5">
    <location>
        <begin position="69"/>
        <end position="172"/>
    </location>
</feature>
<comment type="similarity">
    <text evidence="1">Belongs to the gamma-glutamylcyclotransferase family.</text>
</comment>
<dbReference type="InterPro" id="IPR045038">
    <property type="entry name" value="AIG2-like"/>
</dbReference>
<feature type="region of interest" description="Disordered" evidence="4">
    <location>
        <begin position="1"/>
        <end position="33"/>
    </location>
</feature>
<dbReference type="PANTHER" id="PTHR31544:SF4">
    <property type="entry name" value="GAMMA-GLUTAMYLCYCLOTRANSFERASE-RELATED"/>
    <property type="match status" value="1"/>
</dbReference>
<gene>
    <name evidence="6" type="ORF">PGQ11_011053</name>
</gene>
<proteinExistence type="inferred from homology"/>
<name>A0ABR2HYN6_9PEZI</name>
<accession>A0ABR2HYN6</accession>
<dbReference type="InterPro" id="IPR036568">
    <property type="entry name" value="GGCT-like_sf"/>
</dbReference>
<dbReference type="CDD" id="cd06661">
    <property type="entry name" value="GGCT_like"/>
    <property type="match status" value="1"/>
</dbReference>
<evidence type="ECO:0000313" key="6">
    <source>
        <dbReference type="EMBL" id="KAK8855141.1"/>
    </source>
</evidence>
<dbReference type="InterPro" id="IPR009288">
    <property type="entry name" value="AIG2-like_dom"/>
</dbReference>
<evidence type="ECO:0000313" key="7">
    <source>
        <dbReference type="Proteomes" id="UP001390339"/>
    </source>
</evidence>
<evidence type="ECO:0000256" key="4">
    <source>
        <dbReference type="SAM" id="MobiDB-lite"/>
    </source>
</evidence>
<feature type="compositionally biased region" description="Pro residues" evidence="4">
    <location>
        <begin position="11"/>
        <end position="23"/>
    </location>
</feature>
<evidence type="ECO:0000256" key="1">
    <source>
        <dbReference type="ARBA" id="ARBA00008861"/>
    </source>
</evidence>
<dbReference type="InterPro" id="IPR013024">
    <property type="entry name" value="GGCT-like"/>
</dbReference>